<dbReference type="EMBL" id="OW152824">
    <property type="protein sequence ID" value="CAH2040569.1"/>
    <property type="molecule type" value="Genomic_DNA"/>
</dbReference>
<accession>A0ABN8HUB0</accession>
<dbReference type="Proteomes" id="UP000837857">
    <property type="component" value="Chromosome 12"/>
</dbReference>
<proteinExistence type="predicted"/>
<keyword evidence="2" id="KW-1185">Reference proteome</keyword>
<protein>
    <submittedName>
        <fullName evidence="1">Uncharacterized protein</fullName>
    </submittedName>
</protein>
<organism evidence="1 2">
    <name type="scientific">Iphiclides podalirius</name>
    <name type="common">scarce swallowtail</name>
    <dbReference type="NCBI Taxonomy" id="110791"/>
    <lineage>
        <taxon>Eukaryota</taxon>
        <taxon>Metazoa</taxon>
        <taxon>Ecdysozoa</taxon>
        <taxon>Arthropoda</taxon>
        <taxon>Hexapoda</taxon>
        <taxon>Insecta</taxon>
        <taxon>Pterygota</taxon>
        <taxon>Neoptera</taxon>
        <taxon>Endopterygota</taxon>
        <taxon>Lepidoptera</taxon>
        <taxon>Glossata</taxon>
        <taxon>Ditrysia</taxon>
        <taxon>Papilionoidea</taxon>
        <taxon>Papilionidae</taxon>
        <taxon>Papilioninae</taxon>
        <taxon>Iphiclides</taxon>
    </lineage>
</organism>
<evidence type="ECO:0000313" key="2">
    <source>
        <dbReference type="Proteomes" id="UP000837857"/>
    </source>
</evidence>
<evidence type="ECO:0000313" key="1">
    <source>
        <dbReference type="EMBL" id="CAH2040569.1"/>
    </source>
</evidence>
<gene>
    <name evidence="1" type="ORF">IPOD504_LOCUS2657</name>
</gene>
<feature type="non-terminal residue" evidence="1">
    <location>
        <position position="80"/>
    </location>
</feature>
<sequence length="80" mass="8613">MIRPKIDHSSPIVPYLRCSTEGAVAPVRGTDRVYSPGPMIKPKIDPSSQIVPYLLCSAEGAVAPVRGDGPRVLPWSNDKT</sequence>
<name>A0ABN8HUB0_9NEOP</name>
<reference evidence="1" key="1">
    <citation type="submission" date="2022-03" db="EMBL/GenBank/DDBJ databases">
        <authorList>
            <person name="Martin H S."/>
        </authorList>
    </citation>
    <scope>NUCLEOTIDE SEQUENCE</scope>
</reference>